<dbReference type="InterPro" id="IPR015655">
    <property type="entry name" value="PP2C"/>
</dbReference>
<evidence type="ECO:0000256" key="1">
    <source>
        <dbReference type="SAM" id="MobiDB-lite"/>
    </source>
</evidence>
<proteinExistence type="predicted"/>
<dbReference type="CDD" id="cd00143">
    <property type="entry name" value="PP2Cc"/>
    <property type="match status" value="1"/>
</dbReference>
<feature type="domain" description="PPM-type phosphatase" evidence="2">
    <location>
        <begin position="29"/>
        <end position="307"/>
    </location>
</feature>
<accession>A0A1F7XYI0</accession>
<name>A0A1F7XYI0_9BACT</name>
<dbReference type="Pfam" id="PF07228">
    <property type="entry name" value="SpoIIE"/>
    <property type="match status" value="1"/>
</dbReference>
<dbReference type="PROSITE" id="PS51746">
    <property type="entry name" value="PPM_2"/>
    <property type="match status" value="1"/>
</dbReference>
<dbReference type="SMART" id="SM00331">
    <property type="entry name" value="PP2C_SIG"/>
    <property type="match status" value="1"/>
</dbReference>
<organism evidence="3 4">
    <name type="scientific">Candidatus Woesebacteria bacterium RIFCSPHIGHO2_01_FULL_38_9</name>
    <dbReference type="NCBI Taxonomy" id="1802492"/>
    <lineage>
        <taxon>Bacteria</taxon>
        <taxon>Candidatus Woeseibacteriota</taxon>
    </lineage>
</organism>
<dbReference type="Proteomes" id="UP000178419">
    <property type="component" value="Unassembled WGS sequence"/>
</dbReference>
<dbReference type="InterPro" id="IPR036457">
    <property type="entry name" value="PPM-type-like_dom_sf"/>
</dbReference>
<evidence type="ECO:0000259" key="2">
    <source>
        <dbReference type="PROSITE" id="PS51746"/>
    </source>
</evidence>
<evidence type="ECO:0000313" key="3">
    <source>
        <dbReference type="EMBL" id="OGM20091.1"/>
    </source>
</evidence>
<reference evidence="3 4" key="1">
    <citation type="journal article" date="2016" name="Nat. Commun.">
        <title>Thousands of microbial genomes shed light on interconnected biogeochemical processes in an aquifer system.</title>
        <authorList>
            <person name="Anantharaman K."/>
            <person name="Brown C.T."/>
            <person name="Hug L.A."/>
            <person name="Sharon I."/>
            <person name="Castelle C.J."/>
            <person name="Probst A.J."/>
            <person name="Thomas B.C."/>
            <person name="Singh A."/>
            <person name="Wilkins M.J."/>
            <person name="Karaoz U."/>
            <person name="Brodie E.L."/>
            <person name="Williams K.H."/>
            <person name="Hubbard S.S."/>
            <person name="Banfield J.F."/>
        </authorList>
    </citation>
    <scope>NUCLEOTIDE SEQUENCE [LARGE SCALE GENOMIC DNA]</scope>
</reference>
<dbReference type="PANTHER" id="PTHR47992">
    <property type="entry name" value="PROTEIN PHOSPHATASE"/>
    <property type="match status" value="1"/>
</dbReference>
<dbReference type="AlphaFoldDB" id="A0A1F7XYI0"/>
<evidence type="ECO:0000313" key="4">
    <source>
        <dbReference type="Proteomes" id="UP000178419"/>
    </source>
</evidence>
<feature type="region of interest" description="Disordered" evidence="1">
    <location>
        <begin position="1"/>
        <end position="41"/>
    </location>
</feature>
<feature type="compositionally biased region" description="Basic and acidic residues" evidence="1">
    <location>
        <begin position="18"/>
        <end position="41"/>
    </location>
</feature>
<dbReference type="SMART" id="SM00332">
    <property type="entry name" value="PP2Cc"/>
    <property type="match status" value="1"/>
</dbReference>
<dbReference type="GO" id="GO:0004722">
    <property type="term" value="F:protein serine/threonine phosphatase activity"/>
    <property type="evidence" value="ECO:0007669"/>
    <property type="project" value="InterPro"/>
</dbReference>
<dbReference type="Gene3D" id="3.60.40.10">
    <property type="entry name" value="PPM-type phosphatase domain"/>
    <property type="match status" value="1"/>
</dbReference>
<protein>
    <recommendedName>
        <fullName evidence="2">PPM-type phosphatase domain-containing protein</fullName>
    </recommendedName>
</protein>
<dbReference type="InterPro" id="IPR001932">
    <property type="entry name" value="PPM-type_phosphatase-like_dom"/>
</dbReference>
<dbReference type="Pfam" id="PF00481">
    <property type="entry name" value="PP2C"/>
    <property type="match status" value="1"/>
</dbReference>
<sequence length="492" mass="54257">MENTGASEEVSLQPPETTSKRRDLRVEMKQGSEASKSHLDRNEDALFVLPDKNAFGLFDGVGGHTSGKDASNIANDSIKDRFSNEIHEGMSLDEARNLVGSAMIDASKKVYDAGTEEIRAGKTTEDKRMGSTGIAGFVWKGSGEERKLVFGSVGDSRVYLIREGKLEQKSIDDNEKSLAKAKTALGFSDNEIKILQDKLKNISSLDELSPKEKGFYGQFGQMIDKFLGDETLQPRVYTVDLRPGDRILVTSDGVPDNLTQDRAGDSDSIQEILSHNSDDTLAVKELIEKAKGKGKKPDDITVIVFTVPPIEVPSIVKTGPTGIEAAVVAAKGQTEAEVTTLGAFGKEKKIKLSARELIEVKATQLAKLMSTEFKQKWDKESRDGMGRLERVWQGAKTLSERAWKGTLGEMPHFVKEKRHAIKLMAATGVEGDFPYEAFSEIDRRAREAIAQERSTGLKRFVGGVKDLGAELFARRRDLHKKRIEIAGQLRRE</sequence>
<gene>
    <name evidence="3" type="ORF">A2714_01535</name>
</gene>
<dbReference type="SUPFAM" id="SSF81606">
    <property type="entry name" value="PP2C-like"/>
    <property type="match status" value="1"/>
</dbReference>
<dbReference type="EMBL" id="MGGE01000052">
    <property type="protein sequence ID" value="OGM20091.1"/>
    <property type="molecule type" value="Genomic_DNA"/>
</dbReference>
<comment type="caution">
    <text evidence="3">The sequence shown here is derived from an EMBL/GenBank/DDBJ whole genome shotgun (WGS) entry which is preliminary data.</text>
</comment>
<feature type="non-terminal residue" evidence="3">
    <location>
        <position position="492"/>
    </location>
</feature>